<evidence type="ECO:0000313" key="2">
    <source>
        <dbReference type="EMBL" id="SCN22400.1"/>
    </source>
</evidence>
<evidence type="ECO:0000313" key="3">
    <source>
        <dbReference type="Proteomes" id="UP000219974"/>
    </source>
</evidence>
<protein>
    <submittedName>
        <fullName evidence="1">Acidic phosphoprotein PCEMA1, putative</fullName>
    </submittedName>
</protein>
<dbReference type="NCBIfam" id="TIGR01599">
    <property type="entry name" value="PYST-A"/>
    <property type="match status" value="1"/>
</dbReference>
<dbReference type="EMBL" id="LT614630">
    <property type="protein sequence ID" value="SCN22400.1"/>
    <property type="molecule type" value="Genomic_DNA"/>
</dbReference>
<reference evidence="1 3" key="1">
    <citation type="submission" date="2016-08" db="EMBL/GenBank/DDBJ databases">
        <authorList>
            <consortium name="Pathogen Informatics"/>
        </authorList>
    </citation>
    <scope>NUCLEOTIDE SEQUENCE [LARGE SCALE GENOMIC DNA]</scope>
    <source>
        <strain evidence="2 4">NK65e</strain>
        <strain evidence="1 3">SP11 RLL</strain>
    </source>
</reference>
<name>A0A1D3LU40_PLABE</name>
<accession>A0A1D3LU40</accession>
<sequence>MQHPNKHVITLQEIYEKNKHILCTDPEETVEAGEVMKEAVSQLVYHATSKDNYELYGYNEIINELWDPYNVVFINKGSAKIVRVYNPNLVMIQHRYKNFFESDHKYFYALAANFEVLKKKTVLVMASTDINGYNPSKEKYKNEIVNSENLFKTDIDSEDDIRKGKLKKTFVNIAGYLIEKKDSNSDIIYVESVGFHVTSPLKRLIRKTLC</sequence>
<dbReference type="AlphaFoldDB" id="A0A1D3LU40"/>
<organism evidence="1 3">
    <name type="scientific">Plasmodium berghei</name>
    <dbReference type="NCBI Taxonomy" id="5821"/>
    <lineage>
        <taxon>Eukaryota</taxon>
        <taxon>Sar</taxon>
        <taxon>Alveolata</taxon>
        <taxon>Apicomplexa</taxon>
        <taxon>Aconoidasida</taxon>
        <taxon>Haemosporida</taxon>
        <taxon>Plasmodiidae</taxon>
        <taxon>Plasmodium</taxon>
        <taxon>Plasmodium (Vinckeia)</taxon>
    </lineage>
</organism>
<dbReference type="Proteomes" id="UP000220214">
    <property type="component" value="Chromosome 4"/>
</dbReference>
<evidence type="ECO:0000313" key="1">
    <source>
        <dbReference type="EMBL" id="SCM17257.1"/>
    </source>
</evidence>
<dbReference type="InterPro" id="IPR006486">
    <property type="entry name" value="PYST_A"/>
</dbReference>
<evidence type="ECO:0000313" key="4">
    <source>
        <dbReference type="Proteomes" id="UP000220214"/>
    </source>
</evidence>
<proteinExistence type="predicted"/>
<gene>
    <name evidence="2" type="ORF">PBNK65E_000048300</name>
    <name evidence="1" type="ORF">PBSP11RLL_000047900</name>
</gene>
<dbReference type="EMBL" id="LT608268">
    <property type="protein sequence ID" value="SCM17257.1"/>
    <property type="molecule type" value="Genomic_DNA"/>
</dbReference>
<dbReference type="SUPFAM" id="SSF55961">
    <property type="entry name" value="Bet v1-like"/>
    <property type="match status" value="1"/>
</dbReference>
<dbReference type="VEuPathDB" id="PlasmoDB:PBANKA_0200600"/>
<dbReference type="Proteomes" id="UP000219974">
    <property type="component" value="Chromosome 4"/>
</dbReference>